<feature type="chain" id="PRO_5024411675" description="Secreted protein" evidence="1">
    <location>
        <begin position="16"/>
        <end position="169"/>
    </location>
</feature>
<proteinExistence type="predicted"/>
<reference evidence="2 3" key="1">
    <citation type="submission" date="2019-06" db="EMBL/GenBank/DDBJ databases">
        <title>A chromosomal-level reference genome of Carpinus fangiana (Coryloideae, Betulaceae).</title>
        <authorList>
            <person name="Yang X."/>
            <person name="Wang Z."/>
            <person name="Zhang L."/>
            <person name="Hao G."/>
            <person name="Liu J."/>
            <person name="Yang Y."/>
        </authorList>
    </citation>
    <scope>NUCLEOTIDE SEQUENCE [LARGE SCALE GENOMIC DNA]</scope>
    <source>
        <strain evidence="2">Cfa_2016G</strain>
        <tissue evidence="2">Leaf</tissue>
    </source>
</reference>
<dbReference type="AlphaFoldDB" id="A0A5N6L050"/>
<comment type="caution">
    <text evidence="2">The sequence shown here is derived from an EMBL/GenBank/DDBJ whole genome shotgun (WGS) entry which is preliminary data.</text>
</comment>
<sequence>MALYAVLSLSASCCALELKVARLAACCRMVLAKVMSKTVVEQLRTKAMPPCVGVTISGKVVVLFLRTRSPPPSELEMAAMPKKKGLFTPRMVLLFMKVASVTYAVINWSASWVRSPWKASVHENGVDDPARAKRLHADEIGAHCVLRPIVVAEKSRFAFAGEGGTPMYE</sequence>
<protein>
    <recommendedName>
        <fullName evidence="4">Secreted protein</fullName>
    </recommendedName>
</protein>
<dbReference type="EMBL" id="VIBQ01000036">
    <property type="protein sequence ID" value="KAB8437401.1"/>
    <property type="molecule type" value="Genomic_DNA"/>
</dbReference>
<evidence type="ECO:0000313" key="3">
    <source>
        <dbReference type="Proteomes" id="UP000327013"/>
    </source>
</evidence>
<gene>
    <name evidence="2" type="ORF">FH972_025079</name>
</gene>
<evidence type="ECO:0000256" key="1">
    <source>
        <dbReference type="SAM" id="SignalP"/>
    </source>
</evidence>
<evidence type="ECO:0008006" key="4">
    <source>
        <dbReference type="Google" id="ProtNLM"/>
    </source>
</evidence>
<feature type="signal peptide" evidence="1">
    <location>
        <begin position="1"/>
        <end position="15"/>
    </location>
</feature>
<organism evidence="2 3">
    <name type="scientific">Carpinus fangiana</name>
    <dbReference type="NCBI Taxonomy" id="176857"/>
    <lineage>
        <taxon>Eukaryota</taxon>
        <taxon>Viridiplantae</taxon>
        <taxon>Streptophyta</taxon>
        <taxon>Embryophyta</taxon>
        <taxon>Tracheophyta</taxon>
        <taxon>Spermatophyta</taxon>
        <taxon>Magnoliopsida</taxon>
        <taxon>eudicotyledons</taxon>
        <taxon>Gunneridae</taxon>
        <taxon>Pentapetalae</taxon>
        <taxon>rosids</taxon>
        <taxon>fabids</taxon>
        <taxon>Fagales</taxon>
        <taxon>Betulaceae</taxon>
        <taxon>Carpinus</taxon>
    </lineage>
</organism>
<dbReference type="Proteomes" id="UP000327013">
    <property type="component" value="Unassembled WGS sequence"/>
</dbReference>
<evidence type="ECO:0000313" key="2">
    <source>
        <dbReference type="EMBL" id="KAB8437401.1"/>
    </source>
</evidence>
<keyword evidence="3" id="KW-1185">Reference proteome</keyword>
<keyword evidence="1" id="KW-0732">Signal</keyword>
<accession>A0A5N6L050</accession>
<name>A0A5N6L050_9ROSI</name>